<sequence>MKLILVTDGVSSTDPTVVASLLKSSGDNILFTIGVASYSRDQLEPLSSLYTDGSTLFFGISSFQVFDVIASYLKTAYNTTAVQCP</sequence>
<organism evidence="1">
    <name type="scientific">Timema poppense</name>
    <name type="common">Walking stick</name>
    <dbReference type="NCBI Taxonomy" id="170557"/>
    <lineage>
        <taxon>Eukaryota</taxon>
        <taxon>Metazoa</taxon>
        <taxon>Ecdysozoa</taxon>
        <taxon>Arthropoda</taxon>
        <taxon>Hexapoda</taxon>
        <taxon>Insecta</taxon>
        <taxon>Pterygota</taxon>
        <taxon>Neoptera</taxon>
        <taxon>Polyneoptera</taxon>
        <taxon>Phasmatodea</taxon>
        <taxon>Timematodea</taxon>
        <taxon>Timematoidea</taxon>
        <taxon>Timematidae</taxon>
        <taxon>Timema</taxon>
    </lineage>
</organism>
<evidence type="ECO:0000313" key="1">
    <source>
        <dbReference type="EMBL" id="CAD7410312.1"/>
    </source>
</evidence>
<dbReference type="SUPFAM" id="SSF53300">
    <property type="entry name" value="vWA-like"/>
    <property type="match status" value="1"/>
</dbReference>
<dbReference type="GO" id="GO:0032991">
    <property type="term" value="C:protein-containing complex"/>
    <property type="evidence" value="ECO:0007669"/>
    <property type="project" value="UniProtKB-ARBA"/>
</dbReference>
<gene>
    <name evidence="1" type="ORF">TPSB3V08_LOCUS7281</name>
</gene>
<dbReference type="Gene3D" id="3.40.50.410">
    <property type="entry name" value="von Willebrand factor, type A domain"/>
    <property type="match status" value="1"/>
</dbReference>
<dbReference type="AlphaFoldDB" id="A0A7R9D8Z2"/>
<proteinExistence type="predicted"/>
<name>A0A7R9D8Z2_TIMPO</name>
<accession>A0A7R9D8Z2</accession>
<dbReference type="EMBL" id="OD004664">
    <property type="protein sequence ID" value="CAD7410312.1"/>
    <property type="molecule type" value="Genomic_DNA"/>
</dbReference>
<evidence type="ECO:0008006" key="2">
    <source>
        <dbReference type="Google" id="ProtNLM"/>
    </source>
</evidence>
<dbReference type="InterPro" id="IPR036465">
    <property type="entry name" value="vWFA_dom_sf"/>
</dbReference>
<protein>
    <recommendedName>
        <fullName evidence="2">VWFA domain-containing protein</fullName>
    </recommendedName>
</protein>
<reference evidence="1" key="1">
    <citation type="submission" date="2020-11" db="EMBL/GenBank/DDBJ databases">
        <authorList>
            <person name="Tran Van P."/>
        </authorList>
    </citation>
    <scope>NUCLEOTIDE SEQUENCE</scope>
</reference>